<reference evidence="5 6" key="1">
    <citation type="journal article" name="Sci. Rep.">
        <title>Telomere-to-telomere assembled and centromere annotated genomes of the two main subspecies of the button mushroom Agaricus bisporus reveal especially polymorphic chromosome ends.</title>
        <authorList>
            <person name="Sonnenberg A.S.M."/>
            <person name="Sedaghat-Telgerd N."/>
            <person name="Lavrijssen B."/>
            <person name="Ohm R.A."/>
            <person name="Hendrickx P.M."/>
            <person name="Scholtmeijer K."/>
            <person name="Baars J.J.P."/>
            <person name="van Peer A."/>
        </authorList>
    </citation>
    <scope>NUCLEOTIDE SEQUENCE [LARGE SCALE GENOMIC DNA]</scope>
    <source>
        <strain evidence="5 6">H119_p4</strain>
    </source>
</reference>
<dbReference type="GO" id="GO:0016887">
    <property type="term" value="F:ATP hydrolysis activity"/>
    <property type="evidence" value="ECO:0007669"/>
    <property type="project" value="InterPro"/>
</dbReference>
<dbReference type="Gene3D" id="3.40.50.300">
    <property type="entry name" value="P-loop containing nucleotide triphosphate hydrolases"/>
    <property type="match status" value="1"/>
</dbReference>
<dbReference type="Pfam" id="PF00005">
    <property type="entry name" value="ABC_tran"/>
    <property type="match status" value="1"/>
</dbReference>
<dbReference type="CDD" id="cd03228">
    <property type="entry name" value="ABCC_MRP_Like"/>
    <property type="match status" value="1"/>
</dbReference>
<evidence type="ECO:0000313" key="5">
    <source>
        <dbReference type="EMBL" id="KAF7776294.1"/>
    </source>
</evidence>
<sequence length="694" mass="77061">MLRPPSLTFLAHFLADSPPPKHSPPPFTRPDSVFDAWLASRTVPNHDGDLLVPGAQRQLNPHNTRLALYLTRHCTGSFLKSLWGLNPLRTTLMVSLNIARSLFPAIRGYSQALIVDELYALIASDTFTWSRLVYLIFMEVSRRMLEGLLDAIATSNERVVLESARFYIEYKQMEHRVRLDVPTLADPTIRDLLQESELFSRSFSGSGFGFLSPLDFLQVFSLLTEILSHLFLIVSLTHAASHYGVLVLIILSATLPTLISSYSMSISPPDTQATTKEARAVDRLEKMRNLAYSDSYRPEIALFGLGDWILKSWSSARKIILEAEETRPYHAADFAQYNLTDIVTAVQNIPLFFLLKNSSACLGSITVYRSSIQSIIYASRALVTTTQMAFQGIFLMSSFCASLELKPRLQPKEQDLVPYEQGPSGVSIDIRGLFYSYPGSAEPALKDINLSLNAGETLAIVGLNGSGKSTLAKVLLRILDFDRGSIEINGIDIRSFDPSDYHKHTSAVFQGFSKFNSTVKENVGLGNVEKVGYRPAINQAVHLAEADRLVESLPSGLKTVLETPGFEFISYPGMMGSRHQQRHGLSGGEWQRIAIARAFMRATEPHVDLLVFDEPTSSLDAHAQTQIFDTISKISKTPNGERLKTVIFITHRLSTARRADKVAMMESGTITEFGSHEDLLAKNGTYASLYHASI</sequence>
<dbReference type="SUPFAM" id="SSF52540">
    <property type="entry name" value="P-loop containing nucleoside triphosphate hydrolases"/>
    <property type="match status" value="1"/>
</dbReference>
<comment type="similarity">
    <text evidence="3">Belongs to the ABC transporter superfamily. ABCB family. Heavy Metal importer (TC 3.A.1.210) subfamily.</text>
</comment>
<proteinExistence type="inferred from homology"/>
<dbReference type="EMBL" id="JABXXO010000006">
    <property type="protein sequence ID" value="KAF7776294.1"/>
    <property type="molecule type" value="Genomic_DNA"/>
</dbReference>
<name>A0A8H7KH52_AGABI</name>
<dbReference type="SMART" id="SM00382">
    <property type="entry name" value="AAA"/>
    <property type="match status" value="1"/>
</dbReference>
<evidence type="ECO:0000256" key="2">
    <source>
        <dbReference type="ARBA" id="ARBA00022840"/>
    </source>
</evidence>
<dbReference type="GO" id="GO:0005524">
    <property type="term" value="F:ATP binding"/>
    <property type="evidence" value="ECO:0007669"/>
    <property type="project" value="UniProtKB-KW"/>
</dbReference>
<accession>A0A8H7KH52</accession>
<dbReference type="PROSITE" id="PS00211">
    <property type="entry name" value="ABC_TRANSPORTER_1"/>
    <property type="match status" value="1"/>
</dbReference>
<keyword evidence="1" id="KW-0547">Nucleotide-binding</keyword>
<dbReference type="InterPro" id="IPR003439">
    <property type="entry name" value="ABC_transporter-like_ATP-bd"/>
</dbReference>
<protein>
    <recommendedName>
        <fullName evidence="4">ABC transporter domain-containing protein</fullName>
    </recommendedName>
</protein>
<dbReference type="InterPro" id="IPR039421">
    <property type="entry name" value="Type_1_exporter"/>
</dbReference>
<dbReference type="PROSITE" id="PS50893">
    <property type="entry name" value="ABC_TRANSPORTER_2"/>
    <property type="match status" value="1"/>
</dbReference>
<comment type="caution">
    <text evidence="5">The sequence shown here is derived from an EMBL/GenBank/DDBJ whole genome shotgun (WGS) entry which is preliminary data.</text>
</comment>
<dbReference type="PANTHER" id="PTHR24221">
    <property type="entry name" value="ATP-BINDING CASSETTE SUB-FAMILY B"/>
    <property type="match status" value="1"/>
</dbReference>
<evidence type="ECO:0000256" key="1">
    <source>
        <dbReference type="ARBA" id="ARBA00022741"/>
    </source>
</evidence>
<dbReference type="InterPro" id="IPR027417">
    <property type="entry name" value="P-loop_NTPase"/>
</dbReference>
<dbReference type="InterPro" id="IPR017871">
    <property type="entry name" value="ABC_transporter-like_CS"/>
</dbReference>
<organism evidence="5 6">
    <name type="scientific">Agaricus bisporus var. burnettii</name>
    <dbReference type="NCBI Taxonomy" id="192524"/>
    <lineage>
        <taxon>Eukaryota</taxon>
        <taxon>Fungi</taxon>
        <taxon>Dikarya</taxon>
        <taxon>Basidiomycota</taxon>
        <taxon>Agaricomycotina</taxon>
        <taxon>Agaricomycetes</taxon>
        <taxon>Agaricomycetidae</taxon>
        <taxon>Agaricales</taxon>
        <taxon>Agaricineae</taxon>
        <taxon>Agaricaceae</taxon>
        <taxon>Agaricus</taxon>
    </lineage>
</organism>
<dbReference type="GO" id="GO:0034040">
    <property type="term" value="F:ATPase-coupled lipid transmembrane transporter activity"/>
    <property type="evidence" value="ECO:0007669"/>
    <property type="project" value="TreeGrafter"/>
</dbReference>
<feature type="domain" description="ABC transporter" evidence="4">
    <location>
        <begin position="428"/>
        <end position="692"/>
    </location>
</feature>
<dbReference type="Proteomes" id="UP000629468">
    <property type="component" value="Unassembled WGS sequence"/>
</dbReference>
<dbReference type="PANTHER" id="PTHR24221:SF654">
    <property type="entry name" value="ATP-BINDING CASSETTE SUB-FAMILY B MEMBER 6"/>
    <property type="match status" value="1"/>
</dbReference>
<evidence type="ECO:0000259" key="4">
    <source>
        <dbReference type="PROSITE" id="PS50893"/>
    </source>
</evidence>
<gene>
    <name evidence="5" type="ORF">Agabi119p4_4687</name>
</gene>
<dbReference type="AlphaFoldDB" id="A0A8H7KH52"/>
<evidence type="ECO:0000256" key="3">
    <source>
        <dbReference type="ARBA" id="ARBA00024363"/>
    </source>
</evidence>
<evidence type="ECO:0000313" key="6">
    <source>
        <dbReference type="Proteomes" id="UP000629468"/>
    </source>
</evidence>
<keyword evidence="2" id="KW-0067">ATP-binding</keyword>
<dbReference type="InterPro" id="IPR003593">
    <property type="entry name" value="AAA+_ATPase"/>
</dbReference>